<sequence>MEKMGFQNVFEEQLLMNQEAVRDLTENGAPRFAIDEVKQRVVRLATLVNLFSGPLTSKATKKRGCGFVKGYF</sequence>
<gene>
    <name evidence="1" type="ORF">COV84_02945</name>
</gene>
<evidence type="ECO:0000313" key="1">
    <source>
        <dbReference type="EMBL" id="PIQ75128.1"/>
    </source>
</evidence>
<accession>A0A2H0KSJ9</accession>
<dbReference type="Proteomes" id="UP000229317">
    <property type="component" value="Unassembled WGS sequence"/>
</dbReference>
<evidence type="ECO:0000313" key="2">
    <source>
        <dbReference type="Proteomes" id="UP000229317"/>
    </source>
</evidence>
<dbReference type="EMBL" id="PCVO01000045">
    <property type="protein sequence ID" value="PIQ75128.1"/>
    <property type="molecule type" value="Genomic_DNA"/>
</dbReference>
<organism evidence="1 2">
    <name type="scientific">Candidatus Portnoybacteria bacterium CG11_big_fil_rev_8_21_14_0_20_40_15</name>
    <dbReference type="NCBI Taxonomy" id="1974817"/>
    <lineage>
        <taxon>Bacteria</taxon>
        <taxon>Candidatus Portnoyibacteriota</taxon>
    </lineage>
</organism>
<protein>
    <submittedName>
        <fullName evidence="1">Uncharacterized protein</fullName>
    </submittedName>
</protein>
<reference evidence="1 2" key="1">
    <citation type="submission" date="2017-09" db="EMBL/GenBank/DDBJ databases">
        <title>Depth-based differentiation of microbial function through sediment-hosted aquifers and enrichment of novel symbionts in the deep terrestrial subsurface.</title>
        <authorList>
            <person name="Probst A.J."/>
            <person name="Ladd B."/>
            <person name="Jarett J.K."/>
            <person name="Geller-Mcgrath D.E."/>
            <person name="Sieber C.M."/>
            <person name="Emerson J.B."/>
            <person name="Anantharaman K."/>
            <person name="Thomas B.C."/>
            <person name="Malmstrom R."/>
            <person name="Stieglmeier M."/>
            <person name="Klingl A."/>
            <person name="Woyke T."/>
            <person name="Ryan C.M."/>
            <person name="Banfield J.F."/>
        </authorList>
    </citation>
    <scope>NUCLEOTIDE SEQUENCE [LARGE SCALE GENOMIC DNA]</scope>
    <source>
        <strain evidence="1">CG11_big_fil_rev_8_21_14_0_20_40_15</strain>
    </source>
</reference>
<comment type="caution">
    <text evidence="1">The sequence shown here is derived from an EMBL/GenBank/DDBJ whole genome shotgun (WGS) entry which is preliminary data.</text>
</comment>
<dbReference type="AlphaFoldDB" id="A0A2H0KSJ9"/>
<proteinExistence type="predicted"/>
<name>A0A2H0KSJ9_9BACT</name>